<feature type="region of interest" description="Disordered" evidence="1">
    <location>
        <begin position="452"/>
        <end position="474"/>
    </location>
</feature>
<feature type="region of interest" description="Disordered" evidence="1">
    <location>
        <begin position="595"/>
        <end position="622"/>
    </location>
</feature>
<dbReference type="PANTHER" id="PTHR13268">
    <property type="entry name" value="BREAST CARCINOMA AMPLIFIED SEQUENCE 3"/>
    <property type="match status" value="1"/>
</dbReference>
<evidence type="ECO:0000313" key="4">
    <source>
        <dbReference type="Proteomes" id="UP001164746"/>
    </source>
</evidence>
<reference evidence="3" key="1">
    <citation type="submission" date="2022-11" db="EMBL/GenBank/DDBJ databases">
        <title>Centuries of genome instability and evolution in soft-shell clam transmissible cancer (bioRxiv).</title>
        <authorList>
            <person name="Hart S.F.M."/>
            <person name="Yonemitsu M.A."/>
            <person name="Giersch R.M."/>
            <person name="Beal B.F."/>
            <person name="Arriagada G."/>
            <person name="Davis B.W."/>
            <person name="Ostrander E.A."/>
            <person name="Goff S.P."/>
            <person name="Metzger M.J."/>
        </authorList>
    </citation>
    <scope>NUCLEOTIDE SEQUENCE</scope>
    <source>
        <strain evidence="3">MELC-2E11</strain>
        <tissue evidence="3">Siphon/mantle</tissue>
    </source>
</reference>
<evidence type="ECO:0000256" key="1">
    <source>
        <dbReference type="SAM" id="MobiDB-lite"/>
    </source>
</evidence>
<protein>
    <submittedName>
        <fullName evidence="3">BCAS3-like protein</fullName>
    </submittedName>
</protein>
<feature type="compositionally biased region" description="Polar residues" evidence="1">
    <location>
        <begin position="454"/>
        <end position="468"/>
    </location>
</feature>
<dbReference type="SUPFAM" id="SSF101908">
    <property type="entry name" value="Putative isomerase YbhE"/>
    <property type="match status" value="1"/>
</dbReference>
<feature type="compositionally biased region" description="Polar residues" evidence="1">
    <location>
        <begin position="396"/>
        <end position="405"/>
    </location>
</feature>
<sequence>MSADTTRKAYKYTCSMVRPQMYSEKSLMESVVDFFSDVVPQAYSGYQKSEDREKIQWMLRRTRTCFAQTRKDCLSCSYWVTVTGSRYGTSLLMEKHRRSCLSDKVRSVSAVFFPTRTQYLVKMDTRAKDRLLAGQPYCGVKFVSLKTGDEVHSISFKTLPVQNIECNKRFIVMVFLEKLCVHEACNFKQLFWITMALSTRWLAYADKRLVAMHQSCGGMSGDGSQSYAATVIRSIQRFVDVWGGHCKLRYGQQAKPSKTGLHAFNVNEDNEGGGLIAHFHAHANEPVSHMAFDPTGTLLVTACKLGHNFHVFRLMAHPVSSALGAVIDISLSQDSRWVTVSSHRGTTHLFPITTYGGPVNVRTHSQPHVVNRASRFHKSAGLDDIDHTHLDRRSPVLSTSPSHSGQYDRYPSLIQQNTLNNNMGNPRLPPYPHPITIPPAYQVKQPLNVVLNPANKNQSPSHSPTGQDNVYKGGKRPVDSLYVMAQSGTLVEYVLEPRARAPSDKITDDCMLVLNVAGRVQLKNSPELRPPLPSNSPLILAHEAVVSQIPTAPDLYDLPGLTRHDSRDSLSSDHSNADSDDQWLSQTYQENTTVLSSQSSALLSQSPELQPTRSNPVSMPNARPAYRRLSASDSSPSQGQGVVHQGGPLMIEAGSFEQSPHLLDVYSNWTESTVVKQPQGSNDLEEDRLKEIADAMVESPAKDMEKLSLRQHDMFGSSNENLSTSSGSSSGALPRHQDPLLPEQIFSMGGESLDSS</sequence>
<feature type="compositionally biased region" description="Basic and acidic residues" evidence="1">
    <location>
        <begin position="384"/>
        <end position="394"/>
    </location>
</feature>
<feature type="domain" description="BCAS3 WD40" evidence="2">
    <location>
        <begin position="265"/>
        <end position="447"/>
    </location>
</feature>
<feature type="region of interest" description="Disordered" evidence="1">
    <location>
        <begin position="713"/>
        <end position="756"/>
    </location>
</feature>
<accession>A0ABY7DY37</accession>
<feature type="domain" description="BCAS3 WD40" evidence="2">
    <location>
        <begin position="135"/>
        <end position="235"/>
    </location>
</feature>
<dbReference type="Proteomes" id="UP001164746">
    <property type="component" value="Chromosome 4"/>
</dbReference>
<gene>
    <name evidence="3" type="ORF">MAR_008096</name>
</gene>
<organism evidence="3 4">
    <name type="scientific">Mya arenaria</name>
    <name type="common">Soft-shell clam</name>
    <dbReference type="NCBI Taxonomy" id="6604"/>
    <lineage>
        <taxon>Eukaryota</taxon>
        <taxon>Metazoa</taxon>
        <taxon>Spiralia</taxon>
        <taxon>Lophotrochozoa</taxon>
        <taxon>Mollusca</taxon>
        <taxon>Bivalvia</taxon>
        <taxon>Autobranchia</taxon>
        <taxon>Heteroconchia</taxon>
        <taxon>Euheterodonta</taxon>
        <taxon>Imparidentia</taxon>
        <taxon>Neoheterodontei</taxon>
        <taxon>Myida</taxon>
        <taxon>Myoidea</taxon>
        <taxon>Myidae</taxon>
        <taxon>Mya</taxon>
    </lineage>
</organism>
<feature type="compositionally biased region" description="Low complexity" evidence="1">
    <location>
        <begin position="595"/>
        <end position="610"/>
    </location>
</feature>
<evidence type="ECO:0000313" key="3">
    <source>
        <dbReference type="EMBL" id="WAR01538.1"/>
    </source>
</evidence>
<dbReference type="InterPro" id="IPR045142">
    <property type="entry name" value="BCAS3-like"/>
</dbReference>
<proteinExistence type="predicted"/>
<keyword evidence="4" id="KW-1185">Reference proteome</keyword>
<dbReference type="Gene3D" id="2.130.10.10">
    <property type="entry name" value="YVTN repeat-like/Quinoprotein amine dehydrogenase"/>
    <property type="match status" value="1"/>
</dbReference>
<evidence type="ECO:0000259" key="2">
    <source>
        <dbReference type="Pfam" id="PF21034"/>
    </source>
</evidence>
<dbReference type="PANTHER" id="PTHR13268:SF0">
    <property type="entry name" value="BCAS3 MICROTUBULE ASSOCIATED CELL MIGRATION FACTOR"/>
    <property type="match status" value="1"/>
</dbReference>
<dbReference type="InterPro" id="IPR048382">
    <property type="entry name" value="BCAS3_WD40"/>
</dbReference>
<feature type="compositionally biased region" description="Low complexity" evidence="1">
    <location>
        <begin position="716"/>
        <end position="731"/>
    </location>
</feature>
<dbReference type="EMBL" id="CP111015">
    <property type="protein sequence ID" value="WAR01538.1"/>
    <property type="molecule type" value="Genomic_DNA"/>
</dbReference>
<dbReference type="Pfam" id="PF21034">
    <property type="entry name" value="BCAS3_WD40"/>
    <property type="match status" value="2"/>
</dbReference>
<dbReference type="InterPro" id="IPR015943">
    <property type="entry name" value="WD40/YVTN_repeat-like_dom_sf"/>
</dbReference>
<name>A0ABY7DY37_MYAAR</name>
<feature type="region of interest" description="Disordered" evidence="1">
    <location>
        <begin position="384"/>
        <end position="409"/>
    </location>
</feature>